<dbReference type="Gene3D" id="1.20.120.450">
    <property type="entry name" value="dinb family like domain"/>
    <property type="match status" value="1"/>
</dbReference>
<name>A0ABW5LHK9_9FLAO</name>
<organism evidence="4 5">
    <name type="scientific">Aquimarina rubra</name>
    <dbReference type="NCBI Taxonomy" id="1920033"/>
    <lineage>
        <taxon>Bacteria</taxon>
        <taxon>Pseudomonadati</taxon>
        <taxon>Bacteroidota</taxon>
        <taxon>Flavobacteriia</taxon>
        <taxon>Flavobacteriales</taxon>
        <taxon>Flavobacteriaceae</taxon>
        <taxon>Aquimarina</taxon>
    </lineage>
</organism>
<dbReference type="RefSeq" id="WP_378293321.1">
    <property type="nucleotide sequence ID" value="NZ_JBHULE010000019.1"/>
</dbReference>
<dbReference type="EMBL" id="JBHULE010000019">
    <property type="protein sequence ID" value="MFD2563681.1"/>
    <property type="molecule type" value="Genomic_DNA"/>
</dbReference>
<evidence type="ECO:0000313" key="5">
    <source>
        <dbReference type="Proteomes" id="UP001597319"/>
    </source>
</evidence>
<protein>
    <submittedName>
        <fullName evidence="4">DinB family protein</fullName>
    </submittedName>
</protein>
<evidence type="ECO:0000256" key="3">
    <source>
        <dbReference type="SAM" id="SignalP"/>
    </source>
</evidence>
<gene>
    <name evidence="4" type="ORF">ACFSR1_13455</name>
</gene>
<evidence type="ECO:0000256" key="1">
    <source>
        <dbReference type="ARBA" id="ARBA00008635"/>
    </source>
</evidence>
<dbReference type="InterPro" id="IPR007837">
    <property type="entry name" value="DinB"/>
</dbReference>
<accession>A0ABW5LHK9</accession>
<dbReference type="SUPFAM" id="SSF109854">
    <property type="entry name" value="DinB/YfiT-like putative metalloenzymes"/>
    <property type="match status" value="1"/>
</dbReference>
<evidence type="ECO:0000313" key="4">
    <source>
        <dbReference type="EMBL" id="MFD2563681.1"/>
    </source>
</evidence>
<comment type="similarity">
    <text evidence="1">Belongs to the DinB family.</text>
</comment>
<feature type="chain" id="PRO_5046833909" evidence="3">
    <location>
        <begin position="18"/>
        <end position="171"/>
    </location>
</feature>
<comment type="caution">
    <text evidence="4">The sequence shown here is derived from an EMBL/GenBank/DDBJ whole genome shotgun (WGS) entry which is preliminary data.</text>
</comment>
<keyword evidence="2" id="KW-0479">Metal-binding</keyword>
<dbReference type="Pfam" id="PF05163">
    <property type="entry name" value="DinB"/>
    <property type="match status" value="1"/>
</dbReference>
<feature type="signal peptide" evidence="3">
    <location>
        <begin position="1"/>
        <end position="17"/>
    </location>
</feature>
<proteinExistence type="inferred from homology"/>
<dbReference type="InterPro" id="IPR034660">
    <property type="entry name" value="DinB/YfiT-like"/>
</dbReference>
<evidence type="ECO:0000256" key="2">
    <source>
        <dbReference type="ARBA" id="ARBA00022723"/>
    </source>
</evidence>
<dbReference type="Proteomes" id="UP001597319">
    <property type="component" value="Unassembled WGS sequence"/>
</dbReference>
<sequence>MKRLFFFFVFISYPIMAQQLTPKSAFLEKWKNSKEYLLEMATSMPEDKYVYTPTEREMDFKNQLLHICGNMLWLSTTYFSDEVFDRKKLAKNAPGSKAEVIKLLEKSFDEVYERVKNTTEESLTAEVDFFAGPKSKLQILNLLQDHVTHHRGQLIVYLNLSEIKPPKYVGW</sequence>
<reference evidence="5" key="1">
    <citation type="journal article" date="2019" name="Int. J. Syst. Evol. Microbiol.">
        <title>The Global Catalogue of Microorganisms (GCM) 10K type strain sequencing project: providing services to taxonomists for standard genome sequencing and annotation.</title>
        <authorList>
            <consortium name="The Broad Institute Genomics Platform"/>
            <consortium name="The Broad Institute Genome Sequencing Center for Infectious Disease"/>
            <person name="Wu L."/>
            <person name="Ma J."/>
        </authorList>
    </citation>
    <scope>NUCLEOTIDE SEQUENCE [LARGE SCALE GENOMIC DNA]</scope>
    <source>
        <strain evidence="5">KCTC 52274</strain>
    </source>
</reference>
<keyword evidence="5" id="KW-1185">Reference proteome</keyword>
<keyword evidence="3" id="KW-0732">Signal</keyword>